<evidence type="ECO:0000313" key="1">
    <source>
        <dbReference type="EMBL" id="KAJ3527624.1"/>
    </source>
</evidence>
<keyword evidence="2" id="KW-1185">Reference proteome</keyword>
<reference evidence="1" key="1">
    <citation type="submission" date="2022-08" db="EMBL/GenBank/DDBJ databases">
        <title>Genome Sequence of Fusarium decemcellulare.</title>
        <authorList>
            <person name="Buettner E."/>
        </authorList>
    </citation>
    <scope>NUCLEOTIDE SEQUENCE</scope>
    <source>
        <strain evidence="1">Babe19</strain>
    </source>
</reference>
<name>A0ACC1RX93_9HYPO</name>
<proteinExistence type="predicted"/>
<dbReference type="Proteomes" id="UP001148629">
    <property type="component" value="Unassembled WGS sequence"/>
</dbReference>
<evidence type="ECO:0000313" key="2">
    <source>
        <dbReference type="Proteomes" id="UP001148629"/>
    </source>
</evidence>
<gene>
    <name evidence="1" type="ORF">NM208_g10608</name>
</gene>
<comment type="caution">
    <text evidence="1">The sequence shown here is derived from an EMBL/GenBank/DDBJ whole genome shotgun (WGS) entry which is preliminary data.</text>
</comment>
<organism evidence="1 2">
    <name type="scientific">Fusarium decemcellulare</name>
    <dbReference type="NCBI Taxonomy" id="57161"/>
    <lineage>
        <taxon>Eukaryota</taxon>
        <taxon>Fungi</taxon>
        <taxon>Dikarya</taxon>
        <taxon>Ascomycota</taxon>
        <taxon>Pezizomycotina</taxon>
        <taxon>Sordariomycetes</taxon>
        <taxon>Hypocreomycetidae</taxon>
        <taxon>Hypocreales</taxon>
        <taxon>Nectriaceae</taxon>
        <taxon>Fusarium</taxon>
        <taxon>Fusarium decemcellulare species complex</taxon>
    </lineage>
</organism>
<dbReference type="EMBL" id="JANRMS010001530">
    <property type="protein sequence ID" value="KAJ3527624.1"/>
    <property type="molecule type" value="Genomic_DNA"/>
</dbReference>
<sequence>MSPALKKARRPFFKAVAVNFLYLQLLFLGLFCYIFGSLFLQTTHIHNLHVVFVDYDGGAIGRAVRAAYASAQGKGFPSLIERSSSDFPSTTDLVEAVCKTRYWGALYVTRGASNRLQDALTGSADASLYNKRNVMAYIWDEARYAPTIDSGISANLQLLSGATRVAYSSGNGTGNITSISGPAELSVFADPWELQSINIQPTTQGSRAIYNTLAIVLILIQEFFYLGTINGLYTQFKLYPRLDPHRIIVVRNLISLSYTFIGALCVTGAIWAFKSGWNVNGNQFVLNWVTLWLFAHANFLTLDVFTIWLPHPFVPMALISWIVFNVTSILLPFELSPAFYRIGYMFPAHAVYGILIDVWSGGCNPQLHYALPVLFAWELASFIFSALGVFRRCHFATLGEELQEAETKERIDTAVAVEIARMDEMKEKRPEPAEPEAGGASKEALTKRAVPEGRHEEEGMREELELALDRVITRQRRELRRTSTTCNFGPSFNLPFTGEENGDDK</sequence>
<protein>
    <submittedName>
        <fullName evidence="1">Uncharacterized protein</fullName>
    </submittedName>
</protein>
<accession>A0ACC1RX93</accession>